<protein>
    <submittedName>
        <fullName evidence="2">Uncharacterized protein</fullName>
    </submittedName>
</protein>
<evidence type="ECO:0000313" key="2">
    <source>
        <dbReference type="EMBL" id="KPP79206.1"/>
    </source>
</evidence>
<reference evidence="2 3" key="1">
    <citation type="submission" date="2015-08" db="EMBL/GenBank/DDBJ databases">
        <title>The genome of the Asian arowana (Scleropages formosus).</title>
        <authorList>
            <person name="Tan M.H."/>
            <person name="Gan H.M."/>
            <person name="Croft L.J."/>
            <person name="Austin C.M."/>
        </authorList>
    </citation>
    <scope>NUCLEOTIDE SEQUENCE [LARGE SCALE GENOMIC DNA]</scope>
    <source>
        <strain evidence="2">Aro1</strain>
    </source>
</reference>
<organism evidence="2 3">
    <name type="scientific">Scleropages formosus</name>
    <name type="common">Asian bonytongue</name>
    <name type="synonym">Osteoglossum formosum</name>
    <dbReference type="NCBI Taxonomy" id="113540"/>
    <lineage>
        <taxon>Eukaryota</taxon>
        <taxon>Metazoa</taxon>
        <taxon>Chordata</taxon>
        <taxon>Craniata</taxon>
        <taxon>Vertebrata</taxon>
        <taxon>Euteleostomi</taxon>
        <taxon>Actinopterygii</taxon>
        <taxon>Neopterygii</taxon>
        <taxon>Teleostei</taxon>
        <taxon>Osteoglossocephala</taxon>
        <taxon>Osteoglossomorpha</taxon>
        <taxon>Osteoglossiformes</taxon>
        <taxon>Osteoglossidae</taxon>
        <taxon>Scleropages</taxon>
    </lineage>
</organism>
<gene>
    <name evidence="2" type="ORF">Z043_101232</name>
</gene>
<name>A0A0P7VYQ6_SCLFO</name>
<dbReference type="EMBL" id="JARO02000261">
    <property type="protein sequence ID" value="KPP79206.1"/>
    <property type="molecule type" value="Genomic_DNA"/>
</dbReference>
<feature type="compositionally biased region" description="Polar residues" evidence="1">
    <location>
        <begin position="113"/>
        <end position="122"/>
    </location>
</feature>
<feature type="region of interest" description="Disordered" evidence="1">
    <location>
        <begin position="1"/>
        <end position="122"/>
    </location>
</feature>
<feature type="compositionally biased region" description="Pro residues" evidence="1">
    <location>
        <begin position="1"/>
        <end position="11"/>
    </location>
</feature>
<dbReference type="Proteomes" id="UP000034805">
    <property type="component" value="Unassembled WGS sequence"/>
</dbReference>
<sequence>MCINGLPPPSLPLVGNSFSQRPQPGSPLSTDAGMMGSHSLSHQGAQHHARKQRGGRVEFGGTDPQRRDASMAGENPKETLQPYGMSGFLCSGSSVGRGLHQRDGPDAPGSGLHGTNGQAQRC</sequence>
<accession>A0A0P7VYQ6</accession>
<evidence type="ECO:0000313" key="3">
    <source>
        <dbReference type="Proteomes" id="UP000034805"/>
    </source>
</evidence>
<evidence type="ECO:0000256" key="1">
    <source>
        <dbReference type="SAM" id="MobiDB-lite"/>
    </source>
</evidence>
<feature type="compositionally biased region" description="Polar residues" evidence="1">
    <location>
        <begin position="16"/>
        <end position="29"/>
    </location>
</feature>
<proteinExistence type="predicted"/>
<comment type="caution">
    <text evidence="2">The sequence shown here is derived from an EMBL/GenBank/DDBJ whole genome shotgun (WGS) entry which is preliminary data.</text>
</comment>
<feature type="compositionally biased region" description="Basic residues" evidence="1">
    <location>
        <begin position="45"/>
        <end position="54"/>
    </location>
</feature>
<dbReference type="AlphaFoldDB" id="A0A0P7VYQ6"/>